<proteinExistence type="predicted"/>
<name>A0ABY1PU36_9BURK</name>
<comment type="caution">
    <text evidence="1">The sequence shown here is derived from an EMBL/GenBank/DDBJ whole genome shotgun (WGS) entry which is preliminary data.</text>
</comment>
<keyword evidence="2" id="KW-1185">Reference proteome</keyword>
<gene>
    <name evidence="1" type="ORF">SAMN06295970_101613</name>
</gene>
<dbReference type="RefSeq" id="WP_283440750.1">
    <property type="nucleotide sequence ID" value="NZ_FXUL01000001.1"/>
</dbReference>
<reference evidence="1 2" key="1">
    <citation type="submission" date="2017-05" db="EMBL/GenBank/DDBJ databases">
        <authorList>
            <person name="Varghese N."/>
            <person name="Submissions S."/>
        </authorList>
    </citation>
    <scope>NUCLEOTIDE SEQUENCE [LARGE SCALE GENOMIC DNA]</scope>
    <source>
        <strain evidence="1 2">DSM 26001</strain>
    </source>
</reference>
<evidence type="ECO:0000313" key="2">
    <source>
        <dbReference type="Proteomes" id="UP001158049"/>
    </source>
</evidence>
<sequence>MIKLSRLLLRLTAFLAVLLLCGLAASALLGWTPGAKGLPADVASAYQPGAGN</sequence>
<evidence type="ECO:0000313" key="1">
    <source>
        <dbReference type="EMBL" id="SMP46084.1"/>
    </source>
</evidence>
<dbReference type="Proteomes" id="UP001158049">
    <property type="component" value="Unassembled WGS sequence"/>
</dbReference>
<accession>A0ABY1PU36</accession>
<protein>
    <submittedName>
        <fullName evidence="1">Uncharacterized protein</fullName>
    </submittedName>
</protein>
<dbReference type="EMBL" id="FXUL01000001">
    <property type="protein sequence ID" value="SMP46084.1"/>
    <property type="molecule type" value="Genomic_DNA"/>
</dbReference>
<organism evidence="1 2">
    <name type="scientific">Noviherbaspirillum suwonense</name>
    <dbReference type="NCBI Taxonomy" id="1224511"/>
    <lineage>
        <taxon>Bacteria</taxon>
        <taxon>Pseudomonadati</taxon>
        <taxon>Pseudomonadota</taxon>
        <taxon>Betaproteobacteria</taxon>
        <taxon>Burkholderiales</taxon>
        <taxon>Oxalobacteraceae</taxon>
        <taxon>Noviherbaspirillum</taxon>
    </lineage>
</organism>